<dbReference type="InterPro" id="IPR028979">
    <property type="entry name" value="Ser_kin/Pase_Hpr-like_N_sf"/>
</dbReference>
<comment type="caution">
    <text evidence="1">The sequence shown here is derived from an EMBL/GenBank/DDBJ whole genome shotgun (WGS) entry which is preliminary data.</text>
</comment>
<name>A0A939D6P4_CLOAM</name>
<dbReference type="AlphaFoldDB" id="A0A939D6P4"/>
<keyword evidence="2" id="KW-1185">Reference proteome</keyword>
<dbReference type="EMBL" id="JAFJZZ010000001">
    <property type="protein sequence ID" value="MBN7772071.1"/>
    <property type="molecule type" value="Genomic_DNA"/>
</dbReference>
<proteinExistence type="predicted"/>
<gene>
    <name evidence="1" type="ORF">JYB65_01740</name>
</gene>
<dbReference type="Proteomes" id="UP000664545">
    <property type="component" value="Unassembled WGS sequence"/>
</dbReference>
<dbReference type="Gene3D" id="3.40.1390.20">
    <property type="entry name" value="HprK N-terminal domain-like"/>
    <property type="match status" value="1"/>
</dbReference>
<sequence length="117" mass="12803">MQLKDIQLLLDATLLCGEDLLETEIHSACASDLMSDVLSLVKDQKILLTGLCNTQVLRTAEMMDMLCVIMVRGKQPDASMIQMANQKNICLLSTGKTMFNSCGLLFSNGVNGDHAHE</sequence>
<evidence type="ECO:0000313" key="1">
    <source>
        <dbReference type="EMBL" id="MBN7772071.1"/>
    </source>
</evidence>
<evidence type="ECO:0008006" key="3">
    <source>
        <dbReference type="Google" id="ProtNLM"/>
    </source>
</evidence>
<accession>A0A939D6P4</accession>
<protein>
    <recommendedName>
        <fullName evidence="3">DRTGG domain-containing protein</fullName>
    </recommendedName>
</protein>
<reference evidence="1" key="1">
    <citation type="submission" date="2021-02" db="EMBL/GenBank/DDBJ databases">
        <title>Abyssanaerobacter marinus gen.nov., sp., nov, anaerobic bacterium isolated from the Onnuri vent field of Indian Ocean and suggestion of Mogibacteriaceae fam. nov., and proposal of reclassification of ambiguous this family's genus member.</title>
        <authorList>
            <person name="Kim Y.J."/>
            <person name="Yang J.-A."/>
        </authorList>
    </citation>
    <scope>NUCLEOTIDE SEQUENCE</scope>
    <source>
        <strain evidence="1">DSM 2634</strain>
    </source>
</reference>
<dbReference type="SUPFAM" id="SSF75138">
    <property type="entry name" value="HprK N-terminal domain-like"/>
    <property type="match status" value="1"/>
</dbReference>
<organism evidence="1 2">
    <name type="scientific">Clostridium aminobutyricum</name>
    <dbReference type="NCBI Taxonomy" id="33953"/>
    <lineage>
        <taxon>Bacteria</taxon>
        <taxon>Bacillati</taxon>
        <taxon>Bacillota</taxon>
        <taxon>Clostridia</taxon>
        <taxon>Eubacteriales</taxon>
        <taxon>Clostridiaceae</taxon>
        <taxon>Clostridium</taxon>
    </lineage>
</organism>
<dbReference type="RefSeq" id="WP_206580848.1">
    <property type="nucleotide sequence ID" value="NZ_JAFJZZ010000001.1"/>
</dbReference>
<evidence type="ECO:0000313" key="2">
    <source>
        <dbReference type="Proteomes" id="UP000664545"/>
    </source>
</evidence>